<evidence type="ECO:0008006" key="4">
    <source>
        <dbReference type="Google" id="ProtNLM"/>
    </source>
</evidence>
<dbReference type="Proteomes" id="UP000313645">
    <property type="component" value="Unassembled WGS sequence"/>
</dbReference>
<protein>
    <recommendedName>
        <fullName evidence="4">Tetratricopeptide repeat protein</fullName>
    </recommendedName>
</protein>
<evidence type="ECO:0000313" key="2">
    <source>
        <dbReference type="EMBL" id="TBW51905.1"/>
    </source>
</evidence>
<name>A0ABY1ZH17_9GAMM</name>
<dbReference type="Pfam" id="PF13432">
    <property type="entry name" value="TPR_16"/>
    <property type="match status" value="1"/>
</dbReference>
<dbReference type="EMBL" id="SJDL01000029">
    <property type="protein sequence ID" value="TBW51905.1"/>
    <property type="molecule type" value="Genomic_DNA"/>
</dbReference>
<dbReference type="Gene3D" id="1.25.40.10">
    <property type="entry name" value="Tetratricopeptide repeat domain"/>
    <property type="match status" value="1"/>
</dbReference>
<organism evidence="2 3">
    <name type="scientific">Marinobacter halodurans</name>
    <dbReference type="NCBI Taxonomy" id="2528979"/>
    <lineage>
        <taxon>Bacteria</taxon>
        <taxon>Pseudomonadati</taxon>
        <taxon>Pseudomonadota</taxon>
        <taxon>Gammaproteobacteria</taxon>
        <taxon>Pseudomonadales</taxon>
        <taxon>Marinobacteraceae</taxon>
        <taxon>Marinobacter</taxon>
    </lineage>
</organism>
<dbReference type="PROSITE" id="PS50005">
    <property type="entry name" value="TPR"/>
    <property type="match status" value="1"/>
</dbReference>
<dbReference type="SUPFAM" id="SSF48452">
    <property type="entry name" value="TPR-like"/>
    <property type="match status" value="1"/>
</dbReference>
<evidence type="ECO:0000256" key="1">
    <source>
        <dbReference type="PROSITE-ProRule" id="PRU00339"/>
    </source>
</evidence>
<accession>A0ABY1ZH17</accession>
<dbReference type="InterPro" id="IPR011990">
    <property type="entry name" value="TPR-like_helical_dom_sf"/>
</dbReference>
<keyword evidence="3" id="KW-1185">Reference proteome</keyword>
<reference evidence="2 3" key="1">
    <citation type="submission" date="2019-02" db="EMBL/GenBank/DDBJ databases">
        <title>Marinobacter halodurans sp. nov., a marine bacterium isolated from sea tidal flat.</title>
        <authorList>
            <person name="Yoo Y."/>
            <person name="Lee D.W."/>
            <person name="Kim B.S."/>
            <person name="Kim J.-J."/>
        </authorList>
    </citation>
    <scope>NUCLEOTIDE SEQUENCE [LARGE SCALE GENOMIC DNA]</scope>
    <source>
        <strain evidence="2 3">YJ-S3-2</strain>
    </source>
</reference>
<comment type="caution">
    <text evidence="2">The sequence shown here is derived from an EMBL/GenBank/DDBJ whole genome shotgun (WGS) entry which is preliminary data.</text>
</comment>
<gene>
    <name evidence="2" type="ORF">EZI54_16555</name>
</gene>
<keyword evidence="1" id="KW-0802">TPR repeat</keyword>
<sequence length="209" mass="23334">MFAGCAATPEAPPGADRQRVSCMTEIQPEMQVHLDLVDAMIDRGKPYAALAQLESKRLSTEDHWLRRGQLLAMTGHLSQAEHTFRQLVDQCHSGRSYHGLGMTLLKQSRLEEALPYLEKARVLAPASADVRNDYGYALLLAHRPYEAATELRTALELNSGKGPVRQNLATAYMLTQNQAGLDLLRDRYHFGVDEYAYARKLARELGGQP</sequence>
<dbReference type="InterPro" id="IPR019734">
    <property type="entry name" value="TPR_rpt"/>
</dbReference>
<proteinExistence type="predicted"/>
<feature type="repeat" description="TPR" evidence="1">
    <location>
        <begin position="94"/>
        <end position="127"/>
    </location>
</feature>
<evidence type="ECO:0000313" key="3">
    <source>
        <dbReference type="Proteomes" id="UP000313645"/>
    </source>
</evidence>